<keyword evidence="3 5" id="KW-0067">ATP-binding</keyword>
<dbReference type="Proteomes" id="UP000221222">
    <property type="component" value="Unassembled WGS sequence"/>
</dbReference>
<keyword evidence="7" id="KW-1185">Reference proteome</keyword>
<dbReference type="CDD" id="cd19481">
    <property type="entry name" value="RecA-like_protease"/>
    <property type="match status" value="1"/>
</dbReference>
<evidence type="ECO:0000313" key="8">
    <source>
        <dbReference type="Proteomes" id="UP000262712"/>
    </source>
</evidence>
<dbReference type="EMBL" id="CP032098">
    <property type="protein sequence ID" value="AXX93585.1"/>
    <property type="molecule type" value="Genomic_DNA"/>
</dbReference>
<comment type="similarity">
    <text evidence="1">Belongs to the AAA ATPase family.</text>
</comment>
<feature type="domain" description="AAA+ ATPase" evidence="4">
    <location>
        <begin position="356"/>
        <end position="495"/>
    </location>
</feature>
<dbReference type="Pfam" id="PF00004">
    <property type="entry name" value="AAA"/>
    <property type="match status" value="1"/>
</dbReference>
<dbReference type="InterPro" id="IPR003959">
    <property type="entry name" value="ATPase_AAA_core"/>
</dbReference>
<dbReference type="InterPro" id="IPR054472">
    <property type="entry name" value="WHD"/>
</dbReference>
<dbReference type="SUPFAM" id="SSF52540">
    <property type="entry name" value="P-loop containing nucleoside triphosphate hydrolases"/>
    <property type="match status" value="1"/>
</dbReference>
<dbReference type="Pfam" id="PF22977">
    <property type="entry name" value="WHD"/>
    <property type="match status" value="1"/>
</dbReference>
<dbReference type="GO" id="GO:0005524">
    <property type="term" value="F:ATP binding"/>
    <property type="evidence" value="ECO:0007669"/>
    <property type="project" value="UniProtKB-KW"/>
</dbReference>
<sequence>MTEIIDFLKAEDVSKVPFYSQLKCTLEEAKILQYLTKEYITGRDALVVVDVLSEFYDIKKYEHLYKVESIKSLLELGWLVHNSFEHVKISDISKLELLNSSISLSTSFLKLLEDGSLEFVLPEIKKYSDHLEYLQDQFFKIDLAKQLNMVKRNFDENSPNRNRLKSKLLMLENRIKERVKVTDHEIMLENFFKEFSLNEQEQMIFLALLKEEYSGGDGTIRDMNYLIELISSDDYEKIKYRSLLEESSKLVSKGLIDYDEVLTAFGGINRNFFIPDDILYKISHPTKKKNSRTKIKLDSVIKEQDMFELVSTNKNLDDVVLNDKTRETLNSLLKQVDKNVLNRLKQWGVKEKKRGIEARIIFYGFAGTGKTLTALALAKSLKREVLSFDCSKILSMYVGESEKNVRNIFDTYKDLVERTKTEPILLLNEADQFLSARSTVSNSGSEKMHNQMQNIFLEQIERFEGILIATTNLLESIDTAFSRRFNYKIEFKKPNLEQREKLWQKLLPDTLPLSEDFDLKELLSYELTGGQIELIIKNTAYKVALEDEPIFTVISFKDQIEKELKGNFDSENKMGFMS</sequence>
<dbReference type="RefSeq" id="WP_099343205.1">
    <property type="nucleotide sequence ID" value="NZ_CP032098.1"/>
</dbReference>
<evidence type="ECO:0000313" key="5">
    <source>
        <dbReference type="EMBL" id="AXX93585.1"/>
    </source>
</evidence>
<evidence type="ECO:0000259" key="4">
    <source>
        <dbReference type="SMART" id="SM00382"/>
    </source>
</evidence>
<accession>A0A2G1DFJ3</accession>
<reference evidence="6 7" key="1">
    <citation type="submission" date="2017-09" db="EMBL/GenBank/DDBJ databases">
        <title>Arcobacter canalis sp. nov., a new species isolated from a water canal contaminated with urban sewage.</title>
        <authorList>
            <person name="Perez-Cataluna A."/>
            <person name="Salas-Masso N."/>
            <person name="Figueras M.J."/>
        </authorList>
    </citation>
    <scope>NUCLEOTIDE SEQUENCE [LARGE SCALE GENOMIC DNA]</scope>
    <source>
        <strain evidence="6 7">F98-3</strain>
    </source>
</reference>
<dbReference type="GO" id="GO:0016887">
    <property type="term" value="F:ATP hydrolysis activity"/>
    <property type="evidence" value="ECO:0007669"/>
    <property type="project" value="InterPro"/>
</dbReference>
<gene>
    <name evidence="5" type="ORF">AMOL_2646</name>
    <name evidence="6" type="ORF">CPU12_11165</name>
</gene>
<dbReference type="InterPro" id="IPR050221">
    <property type="entry name" value="26S_Proteasome_ATPase"/>
</dbReference>
<protein>
    <submittedName>
        <fullName evidence="6">AAA family ATPase</fullName>
    </submittedName>
    <submittedName>
        <fullName evidence="5">ATP-binding protein (AAA domain)</fullName>
    </submittedName>
</protein>
<evidence type="ECO:0000313" key="6">
    <source>
        <dbReference type="EMBL" id="PHO17261.1"/>
    </source>
</evidence>
<keyword evidence="2" id="KW-0547">Nucleotide-binding</keyword>
<dbReference type="Proteomes" id="UP000262712">
    <property type="component" value="Chromosome"/>
</dbReference>
<organism evidence="6 7">
    <name type="scientific">Malaciobacter molluscorum LMG 25693</name>
    <dbReference type="NCBI Taxonomy" id="870501"/>
    <lineage>
        <taxon>Bacteria</taxon>
        <taxon>Pseudomonadati</taxon>
        <taxon>Campylobacterota</taxon>
        <taxon>Epsilonproteobacteria</taxon>
        <taxon>Campylobacterales</taxon>
        <taxon>Arcobacteraceae</taxon>
        <taxon>Malaciobacter</taxon>
    </lineage>
</organism>
<name>A0A2G1DFJ3_9BACT</name>
<evidence type="ECO:0000256" key="2">
    <source>
        <dbReference type="ARBA" id="ARBA00022741"/>
    </source>
</evidence>
<dbReference type="AlphaFoldDB" id="A0A2G1DFJ3"/>
<dbReference type="KEGG" id="amol:AMOL_2646"/>
<evidence type="ECO:0000313" key="7">
    <source>
        <dbReference type="Proteomes" id="UP000221222"/>
    </source>
</evidence>
<dbReference type="InterPro" id="IPR003593">
    <property type="entry name" value="AAA+_ATPase"/>
</dbReference>
<proteinExistence type="inferred from homology"/>
<dbReference type="InterPro" id="IPR027417">
    <property type="entry name" value="P-loop_NTPase"/>
</dbReference>
<evidence type="ECO:0000256" key="3">
    <source>
        <dbReference type="ARBA" id="ARBA00022840"/>
    </source>
</evidence>
<reference evidence="5 8" key="2">
    <citation type="submission" date="2018-08" db="EMBL/GenBank/DDBJ databases">
        <title>Complete genome of the Arcobacter molluscorum type strain LMG 25693.</title>
        <authorList>
            <person name="Miller W.G."/>
            <person name="Yee E."/>
            <person name="Bono J.L."/>
        </authorList>
    </citation>
    <scope>NUCLEOTIDE SEQUENCE [LARGE SCALE GENOMIC DNA]</scope>
    <source>
        <strain evidence="5 8">CECT 7696</strain>
    </source>
</reference>
<dbReference type="PANTHER" id="PTHR23073">
    <property type="entry name" value="26S PROTEASOME REGULATORY SUBUNIT"/>
    <property type="match status" value="1"/>
</dbReference>
<dbReference type="Gene3D" id="3.40.50.300">
    <property type="entry name" value="P-loop containing nucleotide triphosphate hydrolases"/>
    <property type="match status" value="1"/>
</dbReference>
<evidence type="ECO:0000256" key="1">
    <source>
        <dbReference type="ARBA" id="ARBA00006914"/>
    </source>
</evidence>
<dbReference type="SMART" id="SM00382">
    <property type="entry name" value="AAA"/>
    <property type="match status" value="1"/>
</dbReference>
<dbReference type="EMBL" id="NXFY01000020">
    <property type="protein sequence ID" value="PHO17261.1"/>
    <property type="molecule type" value="Genomic_DNA"/>
</dbReference>